<evidence type="ECO:0000313" key="2">
    <source>
        <dbReference type="EMBL" id="OGG60259.1"/>
    </source>
</evidence>
<organism evidence="2 3">
    <name type="scientific">Candidatus Kaiserbacteria bacterium RIFCSPHIGHO2_02_FULL_50_50</name>
    <dbReference type="NCBI Taxonomy" id="1798492"/>
    <lineage>
        <taxon>Bacteria</taxon>
        <taxon>Candidatus Kaiseribacteriota</taxon>
    </lineage>
</organism>
<feature type="transmembrane region" description="Helical" evidence="1">
    <location>
        <begin position="169"/>
        <end position="197"/>
    </location>
</feature>
<sequence>MTIELIRFMVLTALSVTLLVHFSLITFILARCSKIVNAWMLLAVVFYSALWAGSVVGSILAPDIMWLALRYHFGIGMLGFLYLYLAHFPKETKLQMRHLAVASFAFAIALLAFLPNAIATQLDMIGYGYQNTWDGWLYPIARFAIFFSFISVIIVLVNHLRNAKGAAHIILSQLTISVCAILLINLLLVSILPYFGITSLVALTPVSNIILLMTITTFIVTAPMAGLDAQYHARVK</sequence>
<keyword evidence="1" id="KW-0812">Transmembrane</keyword>
<evidence type="ECO:0000313" key="3">
    <source>
        <dbReference type="Proteomes" id="UP000178794"/>
    </source>
</evidence>
<protein>
    <submittedName>
        <fullName evidence="2">Uncharacterized protein</fullName>
    </submittedName>
</protein>
<keyword evidence="1" id="KW-0472">Membrane</keyword>
<dbReference type="Proteomes" id="UP000178794">
    <property type="component" value="Unassembled WGS sequence"/>
</dbReference>
<reference evidence="2 3" key="1">
    <citation type="journal article" date="2016" name="Nat. Commun.">
        <title>Thousands of microbial genomes shed light on interconnected biogeochemical processes in an aquifer system.</title>
        <authorList>
            <person name="Anantharaman K."/>
            <person name="Brown C.T."/>
            <person name="Hug L.A."/>
            <person name="Sharon I."/>
            <person name="Castelle C.J."/>
            <person name="Probst A.J."/>
            <person name="Thomas B.C."/>
            <person name="Singh A."/>
            <person name="Wilkins M.J."/>
            <person name="Karaoz U."/>
            <person name="Brodie E.L."/>
            <person name="Williams K.H."/>
            <person name="Hubbard S.S."/>
            <person name="Banfield J.F."/>
        </authorList>
    </citation>
    <scope>NUCLEOTIDE SEQUENCE [LARGE SCALE GENOMIC DNA]</scope>
</reference>
<accession>A0A1F6DFQ0</accession>
<dbReference type="AlphaFoldDB" id="A0A1F6DFQ0"/>
<evidence type="ECO:0000256" key="1">
    <source>
        <dbReference type="SAM" id="Phobius"/>
    </source>
</evidence>
<comment type="caution">
    <text evidence="2">The sequence shown here is derived from an EMBL/GenBank/DDBJ whole genome shotgun (WGS) entry which is preliminary data.</text>
</comment>
<gene>
    <name evidence="2" type="ORF">A3C89_00655</name>
</gene>
<proteinExistence type="predicted"/>
<feature type="transmembrane region" description="Helical" evidence="1">
    <location>
        <begin position="98"/>
        <end position="116"/>
    </location>
</feature>
<dbReference type="STRING" id="1798492.A3C89_00655"/>
<feature type="transmembrane region" description="Helical" evidence="1">
    <location>
        <begin position="6"/>
        <end position="29"/>
    </location>
</feature>
<name>A0A1F6DFQ0_9BACT</name>
<feature type="transmembrane region" description="Helical" evidence="1">
    <location>
        <begin position="41"/>
        <end position="61"/>
    </location>
</feature>
<feature type="transmembrane region" description="Helical" evidence="1">
    <location>
        <begin position="136"/>
        <end position="157"/>
    </location>
</feature>
<feature type="transmembrane region" description="Helical" evidence="1">
    <location>
        <begin position="67"/>
        <end position="86"/>
    </location>
</feature>
<feature type="transmembrane region" description="Helical" evidence="1">
    <location>
        <begin position="209"/>
        <end position="227"/>
    </location>
</feature>
<dbReference type="EMBL" id="MFLF01000008">
    <property type="protein sequence ID" value="OGG60259.1"/>
    <property type="molecule type" value="Genomic_DNA"/>
</dbReference>
<keyword evidence="1" id="KW-1133">Transmembrane helix</keyword>